<dbReference type="AlphaFoldDB" id="A0A9W6GWX6"/>
<dbReference type="EMBL" id="BSEC01000001">
    <property type="protein sequence ID" value="GLI94320.1"/>
    <property type="molecule type" value="Genomic_DNA"/>
</dbReference>
<keyword evidence="1" id="KW-0812">Transmembrane</keyword>
<keyword evidence="1" id="KW-1133">Transmembrane helix</keyword>
<dbReference type="RefSeq" id="WP_281804322.1">
    <property type="nucleotide sequence ID" value="NZ_BSEC01000001.1"/>
</dbReference>
<proteinExistence type="predicted"/>
<accession>A0A9W6GWX6</accession>
<gene>
    <name evidence="2" type="ORF">LMG27198_33120</name>
</gene>
<reference evidence="2" key="1">
    <citation type="journal article" date="2023" name="Int. J. Syst. Evol. Microbiol.">
        <title>Methylocystis iwaonis sp. nov., a type II methane-oxidizing bacterium from surface soil of a rice paddy field in Japan, and emended description of the genus Methylocystis (ex Whittenbury et al. 1970) Bowman et al. 1993.</title>
        <authorList>
            <person name="Kaise H."/>
            <person name="Sawadogo J.B."/>
            <person name="Alam M.S."/>
            <person name="Ueno C."/>
            <person name="Dianou D."/>
            <person name="Shinjo R."/>
            <person name="Asakawa S."/>
        </authorList>
    </citation>
    <scope>NUCLEOTIDE SEQUENCE</scope>
    <source>
        <strain evidence="2">LMG27198</strain>
    </source>
</reference>
<dbReference type="Proteomes" id="UP001144323">
    <property type="component" value="Unassembled WGS sequence"/>
</dbReference>
<comment type="caution">
    <text evidence="2">The sequence shown here is derived from an EMBL/GenBank/DDBJ whole genome shotgun (WGS) entry which is preliminary data.</text>
</comment>
<feature type="transmembrane region" description="Helical" evidence="1">
    <location>
        <begin position="47"/>
        <end position="70"/>
    </location>
</feature>
<keyword evidence="1" id="KW-0472">Membrane</keyword>
<evidence type="ECO:0000256" key="1">
    <source>
        <dbReference type="SAM" id="Phobius"/>
    </source>
</evidence>
<evidence type="ECO:0000313" key="3">
    <source>
        <dbReference type="Proteomes" id="UP001144323"/>
    </source>
</evidence>
<name>A0A9W6GWX6_9HYPH</name>
<organism evidence="2 3">
    <name type="scientific">Methylocystis echinoides</name>
    <dbReference type="NCBI Taxonomy" id="29468"/>
    <lineage>
        <taxon>Bacteria</taxon>
        <taxon>Pseudomonadati</taxon>
        <taxon>Pseudomonadota</taxon>
        <taxon>Alphaproteobacteria</taxon>
        <taxon>Hyphomicrobiales</taxon>
        <taxon>Methylocystaceae</taxon>
        <taxon>Methylocystis</taxon>
    </lineage>
</organism>
<sequence length="74" mass="8045">MSRLQFSINAAPSPQRQTRYEDRLSRIAGGGAVSAERPTSTPFLTQLLKIAGALAIVAALAVALAIWRIYHFPH</sequence>
<protein>
    <submittedName>
        <fullName evidence="2">Uncharacterized protein</fullName>
    </submittedName>
</protein>
<evidence type="ECO:0000313" key="2">
    <source>
        <dbReference type="EMBL" id="GLI94320.1"/>
    </source>
</evidence>
<keyword evidence="3" id="KW-1185">Reference proteome</keyword>